<dbReference type="EMBL" id="LAZR01057871">
    <property type="protein sequence ID" value="KKK71134.1"/>
    <property type="molecule type" value="Genomic_DNA"/>
</dbReference>
<organism evidence="2">
    <name type="scientific">marine sediment metagenome</name>
    <dbReference type="NCBI Taxonomy" id="412755"/>
    <lineage>
        <taxon>unclassified sequences</taxon>
        <taxon>metagenomes</taxon>
        <taxon>ecological metagenomes</taxon>
    </lineage>
</organism>
<protein>
    <submittedName>
        <fullName evidence="2">Uncharacterized protein</fullName>
    </submittedName>
</protein>
<feature type="coiled-coil region" evidence="1">
    <location>
        <begin position="22"/>
        <end position="49"/>
    </location>
</feature>
<evidence type="ECO:0000256" key="1">
    <source>
        <dbReference type="SAM" id="Coils"/>
    </source>
</evidence>
<name>A0A0F8ZXF7_9ZZZZ</name>
<dbReference type="AlphaFoldDB" id="A0A0F8ZXF7"/>
<accession>A0A0F8ZXF7</accession>
<keyword evidence="1" id="KW-0175">Coiled coil</keyword>
<evidence type="ECO:0000313" key="2">
    <source>
        <dbReference type="EMBL" id="KKK71134.1"/>
    </source>
</evidence>
<comment type="caution">
    <text evidence="2">The sequence shown here is derived from an EMBL/GenBank/DDBJ whole genome shotgun (WGS) entry which is preliminary data.</text>
</comment>
<gene>
    <name evidence="2" type="ORF">LCGC14_2917000</name>
</gene>
<proteinExistence type="predicted"/>
<reference evidence="2" key="1">
    <citation type="journal article" date="2015" name="Nature">
        <title>Complex archaea that bridge the gap between prokaryotes and eukaryotes.</title>
        <authorList>
            <person name="Spang A."/>
            <person name="Saw J.H."/>
            <person name="Jorgensen S.L."/>
            <person name="Zaremba-Niedzwiedzka K."/>
            <person name="Martijn J."/>
            <person name="Lind A.E."/>
            <person name="van Eijk R."/>
            <person name="Schleper C."/>
            <person name="Guy L."/>
            <person name="Ettema T.J."/>
        </authorList>
    </citation>
    <scope>NUCLEOTIDE SEQUENCE</scope>
</reference>
<sequence>MMECCKNQTTAFCPECGSDLEAKSLTGLKKHLESRLQSARKRLDKWEHDNTSSDAAIEQGIARSTDTIIQMDSWIKEAIG</sequence>